<dbReference type="InterPro" id="IPR013783">
    <property type="entry name" value="Ig-like_fold"/>
</dbReference>
<dbReference type="EMBL" id="GL732594">
    <property type="protein sequence ID" value="EFX72925.1"/>
    <property type="molecule type" value="Genomic_DNA"/>
</dbReference>
<dbReference type="InterPro" id="IPR036179">
    <property type="entry name" value="Ig-like_dom_sf"/>
</dbReference>
<dbReference type="KEGG" id="dpx:DAPPUDRAFT_110204"/>
<proteinExistence type="predicted"/>
<keyword evidence="1" id="KW-0732">Signal</keyword>
<feature type="chain" id="PRO_5003241543" description="Ig-like domain-containing protein" evidence="1">
    <location>
        <begin position="24"/>
        <end position="238"/>
    </location>
</feature>
<protein>
    <recommendedName>
        <fullName evidence="4">Ig-like domain-containing protein</fullName>
    </recommendedName>
</protein>
<name>E9H5T8_DAPPU</name>
<dbReference type="SUPFAM" id="SSF48726">
    <property type="entry name" value="Immunoglobulin"/>
    <property type="match status" value="1"/>
</dbReference>
<evidence type="ECO:0000313" key="3">
    <source>
        <dbReference type="Proteomes" id="UP000000305"/>
    </source>
</evidence>
<dbReference type="InParanoid" id="E9H5T8"/>
<keyword evidence="3" id="KW-1185">Reference proteome</keyword>
<dbReference type="Gene3D" id="2.60.40.10">
    <property type="entry name" value="Immunoglobulins"/>
    <property type="match status" value="1"/>
</dbReference>
<dbReference type="AlphaFoldDB" id="E9H5T8"/>
<evidence type="ECO:0000313" key="2">
    <source>
        <dbReference type="EMBL" id="EFX72925.1"/>
    </source>
</evidence>
<sequence>MSVHKSLVLLVFLVIIACRESNALDKGVWRMTPGDEIVEENSVLTLTCTYAYQEGFIDRNFSLRWELPEFLVKNPQLTGVEERFRVTFTTNETHMSSTMSLANATARDTGLYRFFYGDEQIKRYIYVFGIELERVGDPEDPTEGSNVTLICRILFPGIKFPGPPEWEYQINNTAVMQTINITNPPAGDKPIGNYGGYRFVTVFLVFIRRHQDRNRGRKKEARIRWIQTKFLREQTGTV</sequence>
<dbReference type="PhylomeDB" id="E9H5T8"/>
<dbReference type="InterPro" id="IPR042495">
    <property type="entry name" value="PDGFRL"/>
</dbReference>
<evidence type="ECO:0008006" key="4">
    <source>
        <dbReference type="Google" id="ProtNLM"/>
    </source>
</evidence>
<accession>E9H5T8</accession>
<feature type="signal peptide" evidence="1">
    <location>
        <begin position="1"/>
        <end position="23"/>
    </location>
</feature>
<organism evidence="2 3">
    <name type="scientific">Daphnia pulex</name>
    <name type="common">Water flea</name>
    <dbReference type="NCBI Taxonomy" id="6669"/>
    <lineage>
        <taxon>Eukaryota</taxon>
        <taxon>Metazoa</taxon>
        <taxon>Ecdysozoa</taxon>
        <taxon>Arthropoda</taxon>
        <taxon>Crustacea</taxon>
        <taxon>Branchiopoda</taxon>
        <taxon>Diplostraca</taxon>
        <taxon>Cladocera</taxon>
        <taxon>Anomopoda</taxon>
        <taxon>Daphniidae</taxon>
        <taxon>Daphnia</taxon>
    </lineage>
</organism>
<gene>
    <name evidence="2" type="ORF">DAPPUDRAFT_110204</name>
</gene>
<dbReference type="PANTHER" id="PTHR15360:SF4">
    <property type="entry name" value="PROTEIN KINASE DOMAIN-CONTAINING PROTEIN"/>
    <property type="match status" value="1"/>
</dbReference>
<dbReference type="HOGENOM" id="CLU_1166890_0_0_1"/>
<dbReference type="Proteomes" id="UP000000305">
    <property type="component" value="Unassembled WGS sequence"/>
</dbReference>
<evidence type="ECO:0000256" key="1">
    <source>
        <dbReference type="SAM" id="SignalP"/>
    </source>
</evidence>
<reference evidence="2 3" key="1">
    <citation type="journal article" date="2011" name="Science">
        <title>The ecoresponsive genome of Daphnia pulex.</title>
        <authorList>
            <person name="Colbourne J.K."/>
            <person name="Pfrender M.E."/>
            <person name="Gilbert D."/>
            <person name="Thomas W.K."/>
            <person name="Tucker A."/>
            <person name="Oakley T.H."/>
            <person name="Tokishita S."/>
            <person name="Aerts A."/>
            <person name="Arnold G.J."/>
            <person name="Basu M.K."/>
            <person name="Bauer D.J."/>
            <person name="Caceres C.E."/>
            <person name="Carmel L."/>
            <person name="Casola C."/>
            <person name="Choi J.H."/>
            <person name="Detter J.C."/>
            <person name="Dong Q."/>
            <person name="Dusheyko S."/>
            <person name="Eads B.D."/>
            <person name="Frohlich T."/>
            <person name="Geiler-Samerotte K.A."/>
            <person name="Gerlach D."/>
            <person name="Hatcher P."/>
            <person name="Jogdeo S."/>
            <person name="Krijgsveld J."/>
            <person name="Kriventseva E.V."/>
            <person name="Kultz D."/>
            <person name="Laforsch C."/>
            <person name="Lindquist E."/>
            <person name="Lopez J."/>
            <person name="Manak J.R."/>
            <person name="Muller J."/>
            <person name="Pangilinan J."/>
            <person name="Patwardhan R.P."/>
            <person name="Pitluck S."/>
            <person name="Pritham E.J."/>
            <person name="Rechtsteiner A."/>
            <person name="Rho M."/>
            <person name="Rogozin I.B."/>
            <person name="Sakarya O."/>
            <person name="Salamov A."/>
            <person name="Schaack S."/>
            <person name="Shapiro H."/>
            <person name="Shiga Y."/>
            <person name="Skalitzky C."/>
            <person name="Smith Z."/>
            <person name="Souvorov A."/>
            <person name="Sung W."/>
            <person name="Tang Z."/>
            <person name="Tsuchiya D."/>
            <person name="Tu H."/>
            <person name="Vos H."/>
            <person name="Wang M."/>
            <person name="Wolf Y.I."/>
            <person name="Yamagata H."/>
            <person name="Yamada T."/>
            <person name="Ye Y."/>
            <person name="Shaw J.R."/>
            <person name="Andrews J."/>
            <person name="Crease T.J."/>
            <person name="Tang H."/>
            <person name="Lucas S.M."/>
            <person name="Robertson H.M."/>
            <person name="Bork P."/>
            <person name="Koonin E.V."/>
            <person name="Zdobnov E.M."/>
            <person name="Grigoriev I.V."/>
            <person name="Lynch M."/>
            <person name="Boore J.L."/>
        </authorList>
    </citation>
    <scope>NUCLEOTIDE SEQUENCE [LARGE SCALE GENOMIC DNA]</scope>
</reference>
<dbReference type="PANTHER" id="PTHR15360">
    <property type="entry name" value="PLATELET-DERIVED GROWTH FACTOR RECEPTOR LIKE"/>
    <property type="match status" value="1"/>
</dbReference>
<dbReference type="PROSITE" id="PS51257">
    <property type="entry name" value="PROKAR_LIPOPROTEIN"/>
    <property type="match status" value="1"/>
</dbReference>